<dbReference type="InterPro" id="IPR001519">
    <property type="entry name" value="Ferritin"/>
</dbReference>
<dbReference type="InterPro" id="IPR009040">
    <property type="entry name" value="Ferritin-like_diiron"/>
</dbReference>
<evidence type="ECO:0000256" key="2">
    <source>
        <dbReference type="ARBA" id="ARBA00022434"/>
    </source>
</evidence>
<sequence length="270" mass="29724">MLRLLVVASALAAFAGGSSNNLDEQASQNKYFLHDRCRLGLQEQVNLELHASLVYTQMAAYLANNKVARAGFAHFFRHQSDEEREHAHKLIDYVNLRGGAVSTVNVQMPTAATWMGVLDVLQRALALEHDVTNRLHELHRLADDHCRDPQVFMITANALFAALLALSPATVHPVASCCSDYTALSSYPPGTESTSCPTEPVPEYRFLDDNWKASSPATSSADIKADQSSALLCTLGGYAPAQFTNPFAFIMQMADFLEQEFLAEQMRSID</sequence>
<dbReference type="PANTHER" id="PTHR11431">
    <property type="entry name" value="FERRITIN"/>
    <property type="match status" value="1"/>
</dbReference>
<dbReference type="GO" id="GO:0004322">
    <property type="term" value="F:ferroxidase activity"/>
    <property type="evidence" value="ECO:0007669"/>
    <property type="project" value="UniProtKB-EC"/>
</dbReference>
<comment type="catalytic activity">
    <reaction evidence="6">
        <text>4 Fe(2+) + O2 + 4 H(+) = 4 Fe(3+) + 2 H2O</text>
        <dbReference type="Rhea" id="RHEA:11148"/>
        <dbReference type="ChEBI" id="CHEBI:15377"/>
        <dbReference type="ChEBI" id="CHEBI:15378"/>
        <dbReference type="ChEBI" id="CHEBI:15379"/>
        <dbReference type="ChEBI" id="CHEBI:29033"/>
        <dbReference type="ChEBI" id="CHEBI:29034"/>
        <dbReference type="EC" id="1.16.3.1"/>
    </reaction>
</comment>
<feature type="binding site" evidence="5">
    <location>
        <position position="86"/>
    </location>
    <ligand>
        <name>Fe cation</name>
        <dbReference type="ChEBI" id="CHEBI:24875"/>
        <label>1</label>
    </ligand>
</feature>
<evidence type="ECO:0000256" key="5">
    <source>
        <dbReference type="PIRSR" id="PIRSR601519-1"/>
    </source>
</evidence>
<dbReference type="PROSITE" id="PS50905">
    <property type="entry name" value="FERRITIN_LIKE"/>
    <property type="match status" value="1"/>
</dbReference>
<dbReference type="InterPro" id="IPR012347">
    <property type="entry name" value="Ferritin-like"/>
</dbReference>
<dbReference type="Pfam" id="PF00210">
    <property type="entry name" value="Ferritin"/>
    <property type="match status" value="1"/>
</dbReference>
<dbReference type="GO" id="GO:0006879">
    <property type="term" value="P:intracellular iron ion homeostasis"/>
    <property type="evidence" value="ECO:0007669"/>
    <property type="project" value="UniProtKB-KW"/>
</dbReference>
<dbReference type="PANTHER" id="PTHR11431:SF75">
    <property type="entry name" value="FERRITIN"/>
    <property type="match status" value="1"/>
</dbReference>
<organism evidence="9">
    <name type="scientific">Amblyomma sculptum</name>
    <name type="common">Tick</name>
    <dbReference type="NCBI Taxonomy" id="1581419"/>
    <lineage>
        <taxon>Eukaryota</taxon>
        <taxon>Metazoa</taxon>
        <taxon>Ecdysozoa</taxon>
        <taxon>Arthropoda</taxon>
        <taxon>Chelicerata</taxon>
        <taxon>Arachnida</taxon>
        <taxon>Acari</taxon>
        <taxon>Parasitiformes</taxon>
        <taxon>Ixodida</taxon>
        <taxon>Ixodoidea</taxon>
        <taxon>Ixodidae</taxon>
        <taxon>Amblyomminae</taxon>
        <taxon>Amblyomma</taxon>
    </lineage>
</organism>
<keyword evidence="6" id="KW-0560">Oxidoreductase</keyword>
<comment type="function">
    <text evidence="6">Stores iron in a soluble, non-toxic, readily available form. Important for iron homeostasis. Iron is taken up in the ferrous form and deposited as ferric hydroxides after oxidation.</text>
</comment>
<feature type="binding site" evidence="5">
    <location>
        <position position="48"/>
    </location>
    <ligand>
        <name>Fe cation</name>
        <dbReference type="ChEBI" id="CHEBI:24875"/>
        <label>1</label>
    </ligand>
</feature>
<dbReference type="InterPro" id="IPR008331">
    <property type="entry name" value="Ferritin_DPS_dom"/>
</dbReference>
<evidence type="ECO:0000256" key="7">
    <source>
        <dbReference type="SAM" id="SignalP"/>
    </source>
</evidence>
<feature type="domain" description="Ferritin-like diiron" evidence="8">
    <location>
        <begin position="31"/>
        <end position="185"/>
    </location>
</feature>
<feature type="binding site" evidence="5">
    <location>
        <position position="128"/>
    </location>
    <ligand>
        <name>Fe cation</name>
        <dbReference type="ChEBI" id="CHEBI:24875"/>
        <label>1</label>
    </ligand>
</feature>
<feature type="chain" id="PRO_5009116349" description="Ferritin" evidence="7">
    <location>
        <begin position="18"/>
        <end position="270"/>
    </location>
</feature>
<keyword evidence="4 5" id="KW-0408">Iron</keyword>
<dbReference type="EC" id="1.16.3.1" evidence="6"/>
<dbReference type="GO" id="GO:0008199">
    <property type="term" value="F:ferric iron binding"/>
    <property type="evidence" value="ECO:0007669"/>
    <property type="project" value="InterPro"/>
</dbReference>
<evidence type="ECO:0000256" key="4">
    <source>
        <dbReference type="ARBA" id="ARBA00023004"/>
    </source>
</evidence>
<reference evidence="9" key="2">
    <citation type="journal article" date="2017" name="Front. Cell. Infect. Microbiol.">
        <title>Analysis of the Salivary Gland Transcriptome of Unfed and Partially Fed Amblyomma sculptum Ticks and Descriptive Proteome of the Saliva.</title>
        <authorList>
            <person name="Esteves E."/>
            <person name="Maruyama S.R."/>
            <person name="Kawahara R."/>
            <person name="Fujita A."/>
            <person name="Martins L.A."/>
            <person name="Righi A.A."/>
            <person name="Costa F.B."/>
            <person name="Palmisano G."/>
            <person name="Labruna M.B."/>
            <person name="Sa-Nunes A."/>
            <person name="Ribeiro J.M.C."/>
            <person name="Fogaca A.C."/>
        </authorList>
    </citation>
    <scope>NUCLEOTIDE SEQUENCE</scope>
</reference>
<protein>
    <recommendedName>
        <fullName evidence="6">Ferritin</fullName>
        <ecNumber evidence="6">1.16.3.1</ecNumber>
    </recommendedName>
</protein>
<dbReference type="GO" id="GO:0008198">
    <property type="term" value="F:ferrous iron binding"/>
    <property type="evidence" value="ECO:0007669"/>
    <property type="project" value="TreeGrafter"/>
</dbReference>
<keyword evidence="7" id="KW-0732">Signal</keyword>
<dbReference type="GO" id="GO:0005737">
    <property type="term" value="C:cytoplasm"/>
    <property type="evidence" value="ECO:0007669"/>
    <property type="project" value="TreeGrafter"/>
</dbReference>
<evidence type="ECO:0000313" key="9">
    <source>
        <dbReference type="EMBL" id="JAU01978.1"/>
    </source>
</evidence>
<keyword evidence="3 5" id="KW-0479">Metal-binding</keyword>
<evidence type="ECO:0000256" key="3">
    <source>
        <dbReference type="ARBA" id="ARBA00022723"/>
    </source>
</evidence>
<dbReference type="InterPro" id="IPR009078">
    <property type="entry name" value="Ferritin-like_SF"/>
</dbReference>
<feature type="signal peptide" evidence="7">
    <location>
        <begin position="1"/>
        <end position="17"/>
    </location>
</feature>
<accession>A0A1E1XRM7</accession>
<name>A0A1E1XRM7_AMBSC</name>
<feature type="non-terminal residue" evidence="9">
    <location>
        <position position="270"/>
    </location>
</feature>
<dbReference type="AlphaFoldDB" id="A0A1E1XRM7"/>
<dbReference type="SUPFAM" id="SSF47240">
    <property type="entry name" value="Ferritin-like"/>
    <property type="match status" value="1"/>
</dbReference>
<feature type="binding site" evidence="5">
    <location>
        <position position="83"/>
    </location>
    <ligand>
        <name>Fe cation</name>
        <dbReference type="ChEBI" id="CHEBI:24875"/>
        <label>1</label>
    </ligand>
</feature>
<reference evidence="9" key="1">
    <citation type="submission" date="2016-09" db="EMBL/GenBank/DDBJ databases">
        <authorList>
            <person name="Capua I."/>
            <person name="De Benedictis P."/>
            <person name="Joannis T."/>
            <person name="Lombin L.H."/>
            <person name="Cattoli G."/>
        </authorList>
    </citation>
    <scope>NUCLEOTIDE SEQUENCE</scope>
</reference>
<evidence type="ECO:0000256" key="1">
    <source>
        <dbReference type="ARBA" id="ARBA00007513"/>
    </source>
</evidence>
<dbReference type="GO" id="GO:0006826">
    <property type="term" value="P:iron ion transport"/>
    <property type="evidence" value="ECO:0007669"/>
    <property type="project" value="InterPro"/>
</dbReference>
<evidence type="ECO:0000256" key="6">
    <source>
        <dbReference type="RuleBase" id="RU361145"/>
    </source>
</evidence>
<dbReference type="EMBL" id="GFAA01001457">
    <property type="protein sequence ID" value="JAU01978.1"/>
    <property type="molecule type" value="mRNA"/>
</dbReference>
<comment type="similarity">
    <text evidence="1 6">Belongs to the ferritin family.</text>
</comment>
<keyword evidence="2 6" id="KW-0409">Iron storage</keyword>
<dbReference type="CDD" id="cd01056">
    <property type="entry name" value="Euk_Ferritin"/>
    <property type="match status" value="1"/>
</dbReference>
<evidence type="ECO:0000259" key="8">
    <source>
        <dbReference type="PROSITE" id="PS50905"/>
    </source>
</evidence>
<proteinExistence type="evidence at transcript level"/>
<dbReference type="Gene3D" id="1.20.1260.10">
    <property type="match status" value="1"/>
</dbReference>